<organism evidence="1 2">
    <name type="scientific">Lysinibacillus mangiferihumi</name>
    <dbReference type="NCBI Taxonomy" id="1130819"/>
    <lineage>
        <taxon>Bacteria</taxon>
        <taxon>Bacillati</taxon>
        <taxon>Bacillota</taxon>
        <taxon>Bacilli</taxon>
        <taxon>Bacillales</taxon>
        <taxon>Bacillaceae</taxon>
        <taxon>Lysinibacillus</taxon>
    </lineage>
</organism>
<reference evidence="1 2" key="1">
    <citation type="submission" date="2019-04" db="EMBL/GenBank/DDBJ databases">
        <title>Lysinibacillus genome sequencing.</title>
        <authorList>
            <person name="Dunlap C."/>
        </authorList>
    </citation>
    <scope>NUCLEOTIDE SEQUENCE [LARGE SCALE GENOMIC DNA]</scope>
    <source>
        <strain evidence="1 2">CCTCC AB 2010389</strain>
    </source>
</reference>
<proteinExistence type="predicted"/>
<dbReference type="Proteomes" id="UP000308744">
    <property type="component" value="Unassembled WGS sequence"/>
</dbReference>
<sequence>MKDKLLNKEYIMKNGKNFGKNFGYGGDDYDSFIVEYDQNNNEHLFTGIIYECYEDGNLANYYIVKNGVKNGEMVYYYPNGQVKEIKNIDTNTVEGIQKEFYENGVLKLVEYRVLGRLESFIKYDEHGNVLQEKNGSIELNPTYIVRMDEK</sequence>
<protein>
    <recommendedName>
        <fullName evidence="3">Toxin-antitoxin system YwqK family antitoxin</fullName>
    </recommendedName>
</protein>
<dbReference type="Gene3D" id="3.90.930.1">
    <property type="match status" value="1"/>
</dbReference>
<comment type="caution">
    <text evidence="1">The sequence shown here is derived from an EMBL/GenBank/DDBJ whole genome shotgun (WGS) entry which is preliminary data.</text>
</comment>
<dbReference type="SUPFAM" id="SSF82185">
    <property type="entry name" value="Histone H3 K4-specific methyltransferase SET7/9 N-terminal domain"/>
    <property type="match status" value="1"/>
</dbReference>
<gene>
    <name evidence="1" type="ORF">FC756_12695</name>
</gene>
<evidence type="ECO:0000313" key="2">
    <source>
        <dbReference type="Proteomes" id="UP000308744"/>
    </source>
</evidence>
<name>A0A4U2Z277_9BACI</name>
<keyword evidence="2" id="KW-1185">Reference proteome</keyword>
<accession>A0A4U2Z277</accession>
<dbReference type="Pfam" id="PF07661">
    <property type="entry name" value="MORN_2"/>
    <property type="match status" value="2"/>
</dbReference>
<dbReference type="EMBL" id="SZPU01000044">
    <property type="protein sequence ID" value="TKI67735.1"/>
    <property type="molecule type" value="Genomic_DNA"/>
</dbReference>
<dbReference type="RefSeq" id="WP_107897369.1">
    <property type="nucleotide sequence ID" value="NZ_PYWM01000037.1"/>
</dbReference>
<dbReference type="AlphaFoldDB" id="A0A4U2Z277"/>
<evidence type="ECO:0000313" key="1">
    <source>
        <dbReference type="EMBL" id="TKI67735.1"/>
    </source>
</evidence>
<dbReference type="InterPro" id="IPR011652">
    <property type="entry name" value="MORN_2"/>
</dbReference>
<evidence type="ECO:0008006" key="3">
    <source>
        <dbReference type="Google" id="ProtNLM"/>
    </source>
</evidence>